<keyword evidence="3" id="KW-1185">Reference proteome</keyword>
<dbReference type="Pfam" id="PF20841">
    <property type="entry name" value="NtrZ"/>
    <property type="match status" value="1"/>
</dbReference>
<reference evidence="3" key="1">
    <citation type="journal article" date="2013" name="Genome Announc.">
        <title>Draft Genome Sequence of the Dimorphic Prosthecate Bacterium Brevundimonas abyssalis TAR-001T.</title>
        <authorList>
            <person name="Tsubouchi T."/>
            <person name="Nishi S."/>
            <person name="Usui K."/>
            <person name="Shimane Y."/>
            <person name="Takaki Y."/>
            <person name="Maruyama T."/>
            <person name="Hatada Y."/>
        </authorList>
    </citation>
    <scope>NUCLEOTIDE SEQUENCE [LARGE SCALE GENOMIC DNA]</scope>
    <source>
        <strain evidence="3">TAR-001</strain>
    </source>
</reference>
<gene>
    <name evidence="2" type="ORF">MBEBAB_1361</name>
</gene>
<name>A0A8E0KJX4_9CAUL</name>
<dbReference type="Proteomes" id="UP000016569">
    <property type="component" value="Unassembled WGS sequence"/>
</dbReference>
<dbReference type="EMBL" id="BATC01000018">
    <property type="protein sequence ID" value="GAD59111.1"/>
    <property type="molecule type" value="Genomic_DNA"/>
</dbReference>
<sequence>MAAVAALATTASTASAQTRESARAAVQASPTVRNDLVSGQEAPRRGLRWNEDGRWGLDLNLSQPVGREADWSDVQAGAYYRLNPRLRVGAAASLSDPQTDPARPVETDRRSLPRVRLETIFKF</sequence>
<feature type="compositionally biased region" description="Low complexity" evidence="1">
    <location>
        <begin position="1"/>
        <end position="25"/>
    </location>
</feature>
<evidence type="ECO:0000256" key="1">
    <source>
        <dbReference type="SAM" id="MobiDB-lite"/>
    </source>
</evidence>
<proteinExistence type="predicted"/>
<protein>
    <submittedName>
        <fullName evidence="2">Uncharacterized protein</fullName>
    </submittedName>
</protein>
<comment type="caution">
    <text evidence="2">The sequence shown here is derived from an EMBL/GenBank/DDBJ whole genome shotgun (WGS) entry which is preliminary data.</text>
</comment>
<dbReference type="AlphaFoldDB" id="A0A8E0KJX4"/>
<dbReference type="RefSeq" id="WP_021697206.1">
    <property type="nucleotide sequence ID" value="NZ_BATC01000018.1"/>
</dbReference>
<dbReference type="InterPro" id="IPR048887">
    <property type="entry name" value="NtrZ-like"/>
</dbReference>
<organism evidence="2 3">
    <name type="scientific">Brevundimonas abyssalis TAR-001</name>
    <dbReference type="NCBI Taxonomy" id="1391729"/>
    <lineage>
        <taxon>Bacteria</taxon>
        <taxon>Pseudomonadati</taxon>
        <taxon>Pseudomonadota</taxon>
        <taxon>Alphaproteobacteria</taxon>
        <taxon>Caulobacterales</taxon>
        <taxon>Caulobacteraceae</taxon>
        <taxon>Brevundimonas</taxon>
    </lineage>
</organism>
<feature type="region of interest" description="Disordered" evidence="1">
    <location>
        <begin position="1"/>
        <end position="45"/>
    </location>
</feature>
<accession>A0A8E0KJX4</accession>
<feature type="region of interest" description="Disordered" evidence="1">
    <location>
        <begin position="91"/>
        <end position="110"/>
    </location>
</feature>
<evidence type="ECO:0000313" key="2">
    <source>
        <dbReference type="EMBL" id="GAD59111.1"/>
    </source>
</evidence>
<evidence type="ECO:0000313" key="3">
    <source>
        <dbReference type="Proteomes" id="UP000016569"/>
    </source>
</evidence>